<dbReference type="EMBL" id="VSRR010012830">
    <property type="protein sequence ID" value="MPC55026.1"/>
    <property type="molecule type" value="Genomic_DNA"/>
</dbReference>
<evidence type="ECO:0000313" key="2">
    <source>
        <dbReference type="Proteomes" id="UP000324222"/>
    </source>
</evidence>
<gene>
    <name evidence="1" type="ORF">E2C01_048957</name>
</gene>
<name>A0A5B7GBX0_PORTR</name>
<dbReference type="AlphaFoldDB" id="A0A5B7GBX0"/>
<comment type="caution">
    <text evidence="1">The sequence shown here is derived from an EMBL/GenBank/DDBJ whole genome shotgun (WGS) entry which is preliminary data.</text>
</comment>
<organism evidence="1 2">
    <name type="scientific">Portunus trituberculatus</name>
    <name type="common">Swimming crab</name>
    <name type="synonym">Neptunus trituberculatus</name>
    <dbReference type="NCBI Taxonomy" id="210409"/>
    <lineage>
        <taxon>Eukaryota</taxon>
        <taxon>Metazoa</taxon>
        <taxon>Ecdysozoa</taxon>
        <taxon>Arthropoda</taxon>
        <taxon>Crustacea</taxon>
        <taxon>Multicrustacea</taxon>
        <taxon>Malacostraca</taxon>
        <taxon>Eumalacostraca</taxon>
        <taxon>Eucarida</taxon>
        <taxon>Decapoda</taxon>
        <taxon>Pleocyemata</taxon>
        <taxon>Brachyura</taxon>
        <taxon>Eubrachyura</taxon>
        <taxon>Portunoidea</taxon>
        <taxon>Portunidae</taxon>
        <taxon>Portuninae</taxon>
        <taxon>Portunus</taxon>
    </lineage>
</organism>
<dbReference type="Proteomes" id="UP000324222">
    <property type="component" value="Unassembled WGS sequence"/>
</dbReference>
<sequence length="159" mass="17371">MQAMIISQSPAASPAISGRLCFGGQTLLIQEHIKVLGVTVDCGLCFDLHVAAVAHQASLRVSALHRMVGSLNSQGIFTLYKAQIRPCMEYSALSWIRYNLVWSTVPCPGCRVLPPTCRDWMPCNGMFCGLWRGTDSSRRSRLELCRWSIGESVNAGGPA</sequence>
<evidence type="ECO:0000313" key="1">
    <source>
        <dbReference type="EMBL" id="MPC55026.1"/>
    </source>
</evidence>
<protein>
    <submittedName>
        <fullName evidence="1">Uncharacterized protein</fullName>
    </submittedName>
</protein>
<proteinExistence type="predicted"/>
<keyword evidence="2" id="KW-1185">Reference proteome</keyword>
<accession>A0A5B7GBX0</accession>
<dbReference type="OrthoDB" id="6381999at2759"/>
<reference evidence="1 2" key="1">
    <citation type="submission" date="2019-05" db="EMBL/GenBank/DDBJ databases">
        <title>Another draft genome of Portunus trituberculatus and its Hox gene families provides insights of decapod evolution.</title>
        <authorList>
            <person name="Jeong J.-H."/>
            <person name="Song I."/>
            <person name="Kim S."/>
            <person name="Choi T."/>
            <person name="Kim D."/>
            <person name="Ryu S."/>
            <person name="Kim W."/>
        </authorList>
    </citation>
    <scope>NUCLEOTIDE SEQUENCE [LARGE SCALE GENOMIC DNA]</scope>
    <source>
        <tissue evidence="1">Muscle</tissue>
    </source>
</reference>